<accession>A0A3B1CE53</accession>
<dbReference type="InterPro" id="IPR009003">
    <property type="entry name" value="Peptidase_S1_PA"/>
</dbReference>
<dbReference type="PANTHER" id="PTHR38469:SF1">
    <property type="entry name" value="PERIPLASMIC PEPTIDASE SUBFAMILY S1B"/>
    <property type="match status" value="1"/>
</dbReference>
<evidence type="ECO:0000256" key="1">
    <source>
        <dbReference type="ARBA" id="ARBA00010491"/>
    </source>
</evidence>
<dbReference type="GO" id="GO:0008239">
    <property type="term" value="F:dipeptidyl-peptidase activity"/>
    <property type="evidence" value="ECO:0007669"/>
    <property type="project" value="InterPro"/>
</dbReference>
<keyword evidence="3" id="KW-0645">Protease</keyword>
<evidence type="ECO:0000256" key="3">
    <source>
        <dbReference type="ARBA" id="ARBA00022670"/>
    </source>
</evidence>
<keyword evidence="2" id="KW-0031">Aminopeptidase</keyword>
<dbReference type="PROSITE" id="PS51257">
    <property type="entry name" value="PROKAR_LIPOPROTEIN"/>
    <property type="match status" value="1"/>
</dbReference>
<gene>
    <name evidence="6" type="ORF">MNBD_IGNAVI01-2436</name>
</gene>
<keyword evidence="4" id="KW-0732">Signal</keyword>
<proteinExistence type="inferred from homology"/>
<sequence length="728" mass="83350">MKNYPILLTILIFSFIAGCSTTEITQQDSTFKYFDPDTVHSYKFDTGKMWTLEDAPLEYFQETYSFTPSDEWLEKAQKATLKFASWCSASFVSEDGLIMTNHHCVDFITSRFEKEGEDLNASGFYAPTLEDERKVPNLFVDQLVLIEDVTKDVFSAIDTVQNAANIGKVRRDKIAELEKEYSEETDLICKVTSLYHGGKYSLYGYRRYSDIRAVYINESRMGLFGGDPDNFTYPRYDPDFAFMRAYDDDGNPLKTDYYFKWSKDGAVEGEPVFVVGNPGSTYRLKTMAQLEYMRDFTFRNMSFLSNGKVKIYDELITKDTANSDFYKDKMVFVGNGAKVFKGMYGFLTDEYSMARKRDFENKFRAKVKADPGLNARYGHIWEAIASVVNEESEHAAEISAYTISSRSSSEYFLMAKEMVELGRELQLPEEERNAMYKGEELDSTIQEIFPEDFNYLLEDKTLELQINYLYMNLGKDNSELKEMFGGLRGEEAVKFVKGHSYITTPEDLLDLTKKGGEAILNSNDPFINFILKSEKVLAAYSAQQSDAKATEKMLENELGRVLFEVYGTTIPPDATFTLRISDGELKRYKYNGTIAPTETTFYGMYDRYYSNHKKYPWDLPERWLHPKEGFDMSTQYDFVSTNDITGGNSGSPVINKEAEIIGAAFDGNIESIPGNFLYNPTNNRMVSVSSEAILEILKYIGNADRIADELEAGKIPEEYLQKKMKENK</sequence>
<reference evidence="6" key="1">
    <citation type="submission" date="2018-06" db="EMBL/GenBank/DDBJ databases">
        <authorList>
            <person name="Zhirakovskaya E."/>
        </authorList>
    </citation>
    <scope>NUCLEOTIDE SEQUENCE</scope>
</reference>
<evidence type="ECO:0000256" key="4">
    <source>
        <dbReference type="ARBA" id="ARBA00022729"/>
    </source>
</evidence>
<dbReference type="PANTHER" id="PTHR38469">
    <property type="entry name" value="PERIPLASMIC PEPTIDASE SUBFAMILY S1B"/>
    <property type="match status" value="1"/>
</dbReference>
<keyword evidence="5" id="KW-0378">Hydrolase</keyword>
<dbReference type="AlphaFoldDB" id="A0A3B1CE53"/>
<evidence type="ECO:0000256" key="2">
    <source>
        <dbReference type="ARBA" id="ARBA00022438"/>
    </source>
</evidence>
<dbReference type="Pfam" id="PF10459">
    <property type="entry name" value="Peptidase_S46"/>
    <property type="match status" value="1"/>
</dbReference>
<dbReference type="Gene3D" id="2.40.10.10">
    <property type="entry name" value="Trypsin-like serine proteases"/>
    <property type="match status" value="1"/>
</dbReference>
<evidence type="ECO:0008006" key="7">
    <source>
        <dbReference type="Google" id="ProtNLM"/>
    </source>
</evidence>
<dbReference type="GO" id="GO:0070009">
    <property type="term" value="F:serine-type aminopeptidase activity"/>
    <property type="evidence" value="ECO:0007669"/>
    <property type="project" value="InterPro"/>
</dbReference>
<evidence type="ECO:0000313" key="6">
    <source>
        <dbReference type="EMBL" id="VAX28499.1"/>
    </source>
</evidence>
<dbReference type="InterPro" id="IPR019500">
    <property type="entry name" value="Pep_S46"/>
</dbReference>
<organism evidence="6">
    <name type="scientific">hydrothermal vent metagenome</name>
    <dbReference type="NCBI Taxonomy" id="652676"/>
    <lineage>
        <taxon>unclassified sequences</taxon>
        <taxon>metagenomes</taxon>
        <taxon>ecological metagenomes</taxon>
    </lineage>
</organism>
<dbReference type="SUPFAM" id="SSF50494">
    <property type="entry name" value="Trypsin-like serine proteases"/>
    <property type="match status" value="1"/>
</dbReference>
<evidence type="ECO:0000256" key="5">
    <source>
        <dbReference type="ARBA" id="ARBA00022801"/>
    </source>
</evidence>
<dbReference type="GO" id="GO:0006508">
    <property type="term" value="P:proteolysis"/>
    <property type="evidence" value="ECO:0007669"/>
    <property type="project" value="UniProtKB-KW"/>
</dbReference>
<dbReference type="EMBL" id="UOGD01000417">
    <property type="protein sequence ID" value="VAX28499.1"/>
    <property type="molecule type" value="Genomic_DNA"/>
</dbReference>
<name>A0A3B1CE53_9ZZZZ</name>
<dbReference type="InterPro" id="IPR043504">
    <property type="entry name" value="Peptidase_S1_PA_chymotrypsin"/>
</dbReference>
<protein>
    <recommendedName>
        <fullName evidence="7">Dipeptidyl-peptidase</fullName>
    </recommendedName>
</protein>
<comment type="similarity">
    <text evidence="1">Belongs to the peptidase S46 family.</text>
</comment>